<reference evidence="12" key="1">
    <citation type="journal article" date="2014" name="Int. J. Syst. Evol. Microbiol.">
        <title>Complete genome sequence of Corynebacterium casei LMG S-19264T (=DSM 44701T), isolated from a smear-ripened cheese.</title>
        <authorList>
            <consortium name="US DOE Joint Genome Institute (JGI-PGF)"/>
            <person name="Walter F."/>
            <person name="Albersmeier A."/>
            <person name="Kalinowski J."/>
            <person name="Ruckert C."/>
        </authorList>
    </citation>
    <scope>NUCLEOTIDE SEQUENCE</scope>
    <source>
        <strain evidence="12">KCTC 32296</strain>
    </source>
</reference>
<evidence type="ECO:0000256" key="4">
    <source>
        <dbReference type="ARBA" id="ARBA00023110"/>
    </source>
</evidence>
<name>A0A918UX46_9CAUL</name>
<gene>
    <name evidence="12" type="ORF">GCM10011273_28300</name>
</gene>
<dbReference type="EMBL" id="BMZB01000004">
    <property type="protein sequence ID" value="GGZ39975.1"/>
    <property type="molecule type" value="Genomic_DNA"/>
</dbReference>
<evidence type="ECO:0000256" key="8">
    <source>
        <dbReference type="ARBA" id="ARBA00031484"/>
    </source>
</evidence>
<organism evidence="12 13">
    <name type="scientific">Asticcacaulis endophyticus</name>
    <dbReference type="NCBI Taxonomy" id="1395890"/>
    <lineage>
        <taxon>Bacteria</taxon>
        <taxon>Pseudomonadati</taxon>
        <taxon>Pseudomonadota</taxon>
        <taxon>Alphaproteobacteria</taxon>
        <taxon>Caulobacterales</taxon>
        <taxon>Caulobacteraceae</taxon>
        <taxon>Asticcacaulis</taxon>
    </lineage>
</organism>
<evidence type="ECO:0000313" key="12">
    <source>
        <dbReference type="EMBL" id="GGZ39975.1"/>
    </source>
</evidence>
<sequence length="444" mass="48433">MIMSLKKMMFKTTALAMSAGLMMVSAAPAVMAQAEAPQAQPAQAQPALAQRPALREGIIAVVNDELISSYDLRQRMLLLIVTSGVQVTEQNYEAFQQQALRSLIDERLELQEAKRWELTVDEEEITEEITRMAAQSNLSYDQLVAELQRAGVDPQTLRSQIRAETGWQRLVGGRFNSKARVGKDQVDSYMAKITADSQKPQYLVAEIFLDPNLAGGLTEAQAGAQQLFQQIASGAAPFQSVARQFSNAPSAANGGDAGWLISGTIDPKIETVLQTMSGGQMTQPITTDEGVYIYYLREKTDGNSDSVMALKQAAISLGADAPASRVETAQKALESFRNSQKGCGALTDTTIDGNVVVTDLGETPLSELRDDYAAALKPLNVGQTTAPMRNDANMNVLIVCDKRLAGENAPTREQIEDRLVNQRLSMLGRRYLRDVRNQATIENK</sequence>
<feature type="signal peptide" evidence="10">
    <location>
        <begin position="1"/>
        <end position="32"/>
    </location>
</feature>
<dbReference type="InterPro" id="IPR046357">
    <property type="entry name" value="PPIase_dom_sf"/>
</dbReference>
<keyword evidence="13" id="KW-1185">Reference proteome</keyword>
<evidence type="ECO:0000313" key="13">
    <source>
        <dbReference type="Proteomes" id="UP000662572"/>
    </source>
</evidence>
<protein>
    <recommendedName>
        <fullName evidence="1">Parvulin-like PPIase</fullName>
    </recommendedName>
    <alternativeName>
        <fullName evidence="7">Peptidyl-prolyl cis-trans isomerase plp</fullName>
    </alternativeName>
    <alternativeName>
        <fullName evidence="8">Rotamase plp</fullName>
    </alternativeName>
</protein>
<dbReference type="Proteomes" id="UP000662572">
    <property type="component" value="Unassembled WGS sequence"/>
</dbReference>
<dbReference type="PROSITE" id="PS50198">
    <property type="entry name" value="PPIC_PPIASE_2"/>
    <property type="match status" value="1"/>
</dbReference>
<dbReference type="InterPro" id="IPR015391">
    <property type="entry name" value="SurA_N"/>
</dbReference>
<dbReference type="AlphaFoldDB" id="A0A918UX46"/>
<dbReference type="Pfam" id="PF00639">
    <property type="entry name" value="Rotamase"/>
    <property type="match status" value="1"/>
</dbReference>
<evidence type="ECO:0000256" key="9">
    <source>
        <dbReference type="PROSITE-ProRule" id="PRU00278"/>
    </source>
</evidence>
<keyword evidence="2 10" id="KW-0732">Signal</keyword>
<dbReference type="InterPro" id="IPR027304">
    <property type="entry name" value="Trigger_fact/SurA_dom_sf"/>
</dbReference>
<dbReference type="InterPro" id="IPR000297">
    <property type="entry name" value="PPIase_PpiC"/>
</dbReference>
<keyword evidence="3" id="KW-0574">Periplasm</keyword>
<keyword evidence="4 9" id="KW-0697">Rotamase</keyword>
<evidence type="ECO:0000256" key="7">
    <source>
        <dbReference type="ARBA" id="ARBA00030642"/>
    </source>
</evidence>
<evidence type="ECO:0000256" key="10">
    <source>
        <dbReference type="SAM" id="SignalP"/>
    </source>
</evidence>
<dbReference type="GO" id="GO:0003755">
    <property type="term" value="F:peptidyl-prolyl cis-trans isomerase activity"/>
    <property type="evidence" value="ECO:0007669"/>
    <property type="project" value="UniProtKB-KW"/>
</dbReference>
<dbReference type="PANTHER" id="PTHR47637">
    <property type="entry name" value="CHAPERONE SURA"/>
    <property type="match status" value="1"/>
</dbReference>
<dbReference type="SUPFAM" id="SSF54534">
    <property type="entry name" value="FKBP-like"/>
    <property type="match status" value="1"/>
</dbReference>
<feature type="domain" description="PpiC" evidence="11">
    <location>
        <begin position="199"/>
        <end position="298"/>
    </location>
</feature>
<evidence type="ECO:0000256" key="1">
    <source>
        <dbReference type="ARBA" id="ARBA00018370"/>
    </source>
</evidence>
<dbReference type="Gene3D" id="3.10.50.40">
    <property type="match status" value="1"/>
</dbReference>
<dbReference type="Pfam" id="PF09312">
    <property type="entry name" value="SurA_N"/>
    <property type="match status" value="1"/>
</dbReference>
<keyword evidence="6 9" id="KW-0413">Isomerase</keyword>
<evidence type="ECO:0000256" key="2">
    <source>
        <dbReference type="ARBA" id="ARBA00022729"/>
    </source>
</evidence>
<feature type="chain" id="PRO_5037571323" description="Parvulin-like PPIase" evidence="10">
    <location>
        <begin position="33"/>
        <end position="444"/>
    </location>
</feature>
<dbReference type="SUPFAM" id="SSF109998">
    <property type="entry name" value="Triger factor/SurA peptide-binding domain-like"/>
    <property type="match status" value="1"/>
</dbReference>
<reference evidence="12" key="2">
    <citation type="submission" date="2020-09" db="EMBL/GenBank/DDBJ databases">
        <authorList>
            <person name="Sun Q."/>
            <person name="Kim S."/>
        </authorList>
    </citation>
    <scope>NUCLEOTIDE SEQUENCE</scope>
    <source>
        <strain evidence="12">KCTC 32296</strain>
    </source>
</reference>
<proteinExistence type="predicted"/>
<dbReference type="PANTHER" id="PTHR47637:SF1">
    <property type="entry name" value="CHAPERONE SURA"/>
    <property type="match status" value="1"/>
</dbReference>
<dbReference type="Gene3D" id="1.10.4030.10">
    <property type="entry name" value="Porin chaperone SurA, peptide-binding domain"/>
    <property type="match status" value="1"/>
</dbReference>
<keyword evidence="5" id="KW-0143">Chaperone</keyword>
<evidence type="ECO:0000256" key="3">
    <source>
        <dbReference type="ARBA" id="ARBA00022764"/>
    </source>
</evidence>
<evidence type="ECO:0000256" key="6">
    <source>
        <dbReference type="ARBA" id="ARBA00023235"/>
    </source>
</evidence>
<comment type="caution">
    <text evidence="12">The sequence shown here is derived from an EMBL/GenBank/DDBJ whole genome shotgun (WGS) entry which is preliminary data.</text>
</comment>
<accession>A0A918UX46</accession>
<evidence type="ECO:0000259" key="11">
    <source>
        <dbReference type="PROSITE" id="PS50198"/>
    </source>
</evidence>
<evidence type="ECO:0000256" key="5">
    <source>
        <dbReference type="ARBA" id="ARBA00023186"/>
    </source>
</evidence>
<dbReference type="InterPro" id="IPR050280">
    <property type="entry name" value="OMP_Chaperone_SurA"/>
</dbReference>